<dbReference type="RefSeq" id="WP_006521533.1">
    <property type="nucleotide sequence ID" value="NC_021184.1"/>
</dbReference>
<dbReference type="CDD" id="cd09757">
    <property type="entry name" value="Cas8c_I-C"/>
    <property type="match status" value="1"/>
</dbReference>
<accession>R4KUX4</accession>
<dbReference type="KEGG" id="dgi:Desgi_4166"/>
<proteinExistence type="predicted"/>
<dbReference type="Proteomes" id="UP000013520">
    <property type="component" value="Chromosome"/>
</dbReference>
<protein>
    <submittedName>
        <fullName evidence="1">CRISPR-associated protein Cas8c/Csd1, subtype I-C/DVULG</fullName>
    </submittedName>
</protein>
<dbReference type="OrthoDB" id="9778918at2"/>
<gene>
    <name evidence="1" type="ORF">Desgi_4166</name>
</gene>
<dbReference type="InterPro" id="IPR010144">
    <property type="entry name" value="CRISPR-assoc_prot_Csd1-typ"/>
</dbReference>
<dbReference type="Pfam" id="PF09709">
    <property type="entry name" value="Cas_Csd1"/>
    <property type="match status" value="1"/>
</dbReference>
<dbReference type="AlphaFoldDB" id="R4KUX4"/>
<sequence>MIINALYRHYETLLNDPDSGVSRPGFNKVKVGYCLVLSRQGRLLDILDLRVERDKKLVSRDMTVPEQGKRAVNIFANFLCDNCTYVLGLGQKGKTVKLDRIKKCFQEFVQKHDQILGNVADEGATALLEFLHSWDITGALEHPVISRHIDELSEGLNLVFKLEGATGYLHENKAMVDAWEMYRSGQASNINMQCLVTGKDTGIARLHPNIKGVTGAQTSGASLVSFNLDAFTSYGKKQSFNAPVGEEATFGYTTALNYLLSNAKHRVRIGDTTTVFWAECSTGGLEEDLLGALFFPVGEESDAKKEKENKNSFQVVRDPQTVKLMHDIFQRVRAGKPVGQGLVGVNWDTNFYILGLAPNASRLAVRFWHMDPYVKFIEKIGQHYADMAIVKRYDNDPDFISISMLLKETAPLRDTKRIAPLLGGLLMRSILTGMPYSTALYNAIISRIRADQEVNYVRAAAIKAFLARNRRYYNKGNEVDLTVALNESNNNTGYLLGRLFALLEKAQEDANPGINSTIRDRYFGSASASPSSVFPILLRLAQHHISKAEYGRYTDKRIEEVISAIDCFPAYLNIEDQGQFVLGYYQQRQALFIKSEKKESVN</sequence>
<keyword evidence="2" id="KW-1185">Reference proteome</keyword>
<dbReference type="HOGENOM" id="CLU_031037_0_0_9"/>
<dbReference type="EMBL" id="CP003273">
    <property type="protein sequence ID" value="AGL03421.1"/>
    <property type="molecule type" value="Genomic_DNA"/>
</dbReference>
<organism evidence="1 2">
    <name type="scientific">Desulfoscipio gibsoniae DSM 7213</name>
    <dbReference type="NCBI Taxonomy" id="767817"/>
    <lineage>
        <taxon>Bacteria</taxon>
        <taxon>Bacillati</taxon>
        <taxon>Bacillota</taxon>
        <taxon>Clostridia</taxon>
        <taxon>Eubacteriales</taxon>
        <taxon>Desulfallaceae</taxon>
        <taxon>Desulfoscipio</taxon>
    </lineage>
</organism>
<dbReference type="eggNOG" id="ENOG502Z7WH">
    <property type="taxonomic scope" value="Bacteria"/>
</dbReference>
<evidence type="ECO:0000313" key="1">
    <source>
        <dbReference type="EMBL" id="AGL03421.1"/>
    </source>
</evidence>
<name>R4KUX4_9FIRM</name>
<dbReference type="NCBIfam" id="TIGR01863">
    <property type="entry name" value="cas_Csd1"/>
    <property type="match status" value="1"/>
</dbReference>
<dbReference type="STRING" id="767817.Desgi_4166"/>
<reference evidence="1 2" key="1">
    <citation type="submission" date="2012-01" db="EMBL/GenBank/DDBJ databases">
        <title>Complete sequence of Desulfotomaculum gibsoniae DSM 7213.</title>
        <authorList>
            <consortium name="US DOE Joint Genome Institute"/>
            <person name="Lucas S."/>
            <person name="Han J."/>
            <person name="Lapidus A."/>
            <person name="Cheng J.-F."/>
            <person name="Goodwin L."/>
            <person name="Pitluck S."/>
            <person name="Peters L."/>
            <person name="Ovchinnikova G."/>
            <person name="Teshima H."/>
            <person name="Detter J.C."/>
            <person name="Han C."/>
            <person name="Tapia R."/>
            <person name="Land M."/>
            <person name="Hauser L."/>
            <person name="Kyrpides N."/>
            <person name="Ivanova N."/>
            <person name="Pagani I."/>
            <person name="Parshina S."/>
            <person name="Plugge C."/>
            <person name="Muyzer G."/>
            <person name="Kuever J."/>
            <person name="Ivanova A."/>
            <person name="Nazina T."/>
            <person name="Klenk H.-P."/>
            <person name="Brambilla E."/>
            <person name="Spring S."/>
            <person name="Stams A.F."/>
            <person name="Woyke T."/>
        </authorList>
    </citation>
    <scope>NUCLEOTIDE SEQUENCE [LARGE SCALE GENOMIC DNA]</scope>
    <source>
        <strain evidence="1 2">DSM 7213</strain>
    </source>
</reference>
<evidence type="ECO:0000313" key="2">
    <source>
        <dbReference type="Proteomes" id="UP000013520"/>
    </source>
</evidence>